<evidence type="ECO:0000313" key="2">
    <source>
        <dbReference type="EMBL" id="RMZ00445.1"/>
    </source>
</evidence>
<dbReference type="PANTHER" id="PTHR10622">
    <property type="entry name" value="HET DOMAIN-CONTAINING PROTEIN"/>
    <property type="match status" value="1"/>
</dbReference>
<dbReference type="EMBL" id="QWIQ01000198">
    <property type="protein sequence ID" value="RMZ00445.1"/>
    <property type="molecule type" value="Genomic_DNA"/>
</dbReference>
<name>A0A3M7GID7_HORWE</name>
<gene>
    <name evidence="2" type="ORF">D0862_06713</name>
</gene>
<proteinExistence type="predicted"/>
<accession>A0A3M7GID7</accession>
<evidence type="ECO:0000259" key="1">
    <source>
        <dbReference type="Pfam" id="PF26640"/>
    </source>
</evidence>
<dbReference type="PANTHER" id="PTHR10622:SF10">
    <property type="entry name" value="HET DOMAIN-CONTAINING PROTEIN"/>
    <property type="match status" value="1"/>
</dbReference>
<evidence type="ECO:0000313" key="3">
    <source>
        <dbReference type="Proteomes" id="UP000281468"/>
    </source>
</evidence>
<dbReference type="AlphaFoldDB" id="A0A3M7GID7"/>
<comment type="caution">
    <text evidence="2">The sequence shown here is derived from an EMBL/GenBank/DDBJ whole genome shotgun (WGS) entry which is preliminary data.</text>
</comment>
<reference evidence="2 3" key="1">
    <citation type="journal article" date="2018" name="BMC Genomics">
        <title>Genomic evidence for intraspecific hybridization in a clonal and extremely halotolerant yeast.</title>
        <authorList>
            <person name="Gostincar C."/>
            <person name="Stajich J.E."/>
            <person name="Zupancic J."/>
            <person name="Zalar P."/>
            <person name="Gunde-Cimerman N."/>
        </authorList>
    </citation>
    <scope>NUCLEOTIDE SEQUENCE [LARGE SCALE GENOMIC DNA]</scope>
    <source>
        <strain evidence="2 3">EXF-171</strain>
    </source>
</reference>
<dbReference type="Proteomes" id="UP000281468">
    <property type="component" value="Unassembled WGS sequence"/>
</dbReference>
<dbReference type="InterPro" id="IPR058525">
    <property type="entry name" value="DUF8212"/>
</dbReference>
<protein>
    <recommendedName>
        <fullName evidence="1">DUF8212 domain-containing protein</fullName>
    </recommendedName>
</protein>
<feature type="domain" description="DUF8212" evidence="1">
    <location>
        <begin position="10"/>
        <end position="89"/>
    </location>
</feature>
<dbReference type="Pfam" id="PF26640">
    <property type="entry name" value="DUF8212"/>
    <property type="match status" value="1"/>
</dbReference>
<organism evidence="2 3">
    <name type="scientific">Hortaea werneckii</name>
    <name type="common">Black yeast</name>
    <name type="synonym">Cladosporium werneckii</name>
    <dbReference type="NCBI Taxonomy" id="91943"/>
    <lineage>
        <taxon>Eukaryota</taxon>
        <taxon>Fungi</taxon>
        <taxon>Dikarya</taxon>
        <taxon>Ascomycota</taxon>
        <taxon>Pezizomycotina</taxon>
        <taxon>Dothideomycetes</taxon>
        <taxon>Dothideomycetidae</taxon>
        <taxon>Mycosphaerellales</taxon>
        <taxon>Teratosphaeriaceae</taxon>
        <taxon>Hortaea</taxon>
    </lineage>
</organism>
<sequence>MPLLYGEGDRAFMRLQQEIIKRSDDESIFAWTSDVSEWGMLAPSHKAFQGSADIVNIRLRPEERMPFFMTNKGLHFPSSSDTEALDKVDQSTRLPMGYPDHVVELGCFFGHSSGMTHEDPGIEEAWEEGTLTIELKRCGPLWMRVNCKELGQRCNSQRRKRQNGTYVGKGVQRVYIVQQPNL</sequence>